<sequence>MSSKLYPFWVVGHRGAKAVAPENTLVSVRRAAADGAKMVEVDIKLTADGRAMVLHDELLDRTTDGSGPMEQTLFEAVSALDAGSWFSPDFKGEPVPTLEELIDVLAELSLAVNLEIKPCPGREAETAKVCIDVARAAWPSHLPPPVLSSFSRTSMEVARDLARDWPRAWLDEKLSEDWDDLAVALDVQAAHLGTKDLTEADVRRVLASGRELAVWTVNDVARAKQLRSWGAAAIITDNPALLIAGGDGLA</sequence>
<dbReference type="PROSITE" id="PS51704">
    <property type="entry name" value="GP_PDE"/>
    <property type="match status" value="1"/>
</dbReference>
<dbReference type="Proteomes" id="UP000544872">
    <property type="component" value="Unassembled WGS sequence"/>
</dbReference>
<dbReference type="Gene3D" id="3.20.20.190">
    <property type="entry name" value="Phosphatidylinositol (PI) phosphodiesterase"/>
    <property type="match status" value="1"/>
</dbReference>
<dbReference type="PANTHER" id="PTHR46211:SF1">
    <property type="entry name" value="GLYCEROPHOSPHODIESTER PHOSPHODIESTERASE, CYTOPLASMIC"/>
    <property type="match status" value="1"/>
</dbReference>
<protein>
    <submittedName>
        <fullName evidence="2">Glycerophosphoryl diester phosphodiesterase</fullName>
        <ecNumber evidence="2">3.1.4.46</ecNumber>
    </submittedName>
</protein>
<organism evidence="2 3">
    <name type="scientific">Novispirillum itersonii</name>
    <name type="common">Aquaspirillum itersonii</name>
    <dbReference type="NCBI Taxonomy" id="189"/>
    <lineage>
        <taxon>Bacteria</taxon>
        <taxon>Pseudomonadati</taxon>
        <taxon>Pseudomonadota</taxon>
        <taxon>Alphaproteobacteria</taxon>
        <taxon>Rhodospirillales</taxon>
        <taxon>Novispirillaceae</taxon>
        <taxon>Novispirillum</taxon>
    </lineage>
</organism>
<dbReference type="InterPro" id="IPR030395">
    <property type="entry name" value="GP_PDE_dom"/>
</dbReference>
<gene>
    <name evidence="2" type="ORF">FHS48_001335</name>
</gene>
<accession>A0A7X0DN67</accession>
<dbReference type="EMBL" id="JACIIX010000003">
    <property type="protein sequence ID" value="MBB6209927.1"/>
    <property type="molecule type" value="Genomic_DNA"/>
</dbReference>
<feature type="domain" description="GP-PDE" evidence="1">
    <location>
        <begin position="8"/>
        <end position="246"/>
    </location>
</feature>
<dbReference type="PANTHER" id="PTHR46211">
    <property type="entry name" value="GLYCEROPHOSPHORYL DIESTER PHOSPHODIESTERASE"/>
    <property type="match status" value="1"/>
</dbReference>
<comment type="caution">
    <text evidence="2">The sequence shown here is derived from an EMBL/GenBank/DDBJ whole genome shotgun (WGS) entry which is preliminary data.</text>
</comment>
<dbReference type="AlphaFoldDB" id="A0A7X0DN67"/>
<proteinExistence type="predicted"/>
<keyword evidence="3" id="KW-1185">Reference proteome</keyword>
<evidence type="ECO:0000259" key="1">
    <source>
        <dbReference type="PROSITE" id="PS51704"/>
    </source>
</evidence>
<reference evidence="2 3" key="1">
    <citation type="submission" date="2020-08" db="EMBL/GenBank/DDBJ databases">
        <title>Genomic Encyclopedia of Type Strains, Phase IV (KMG-IV): sequencing the most valuable type-strain genomes for metagenomic binning, comparative biology and taxonomic classification.</title>
        <authorList>
            <person name="Goeker M."/>
        </authorList>
    </citation>
    <scope>NUCLEOTIDE SEQUENCE [LARGE SCALE GENOMIC DNA]</scope>
    <source>
        <strain evidence="2 3">DSM 11590</strain>
    </source>
</reference>
<keyword evidence="2" id="KW-0378">Hydrolase</keyword>
<dbReference type="GO" id="GO:0008889">
    <property type="term" value="F:glycerophosphodiester phosphodiesterase activity"/>
    <property type="evidence" value="ECO:0007669"/>
    <property type="project" value="UniProtKB-EC"/>
</dbReference>
<dbReference type="GO" id="GO:0006629">
    <property type="term" value="P:lipid metabolic process"/>
    <property type="evidence" value="ECO:0007669"/>
    <property type="project" value="InterPro"/>
</dbReference>
<name>A0A7X0DN67_NOVIT</name>
<dbReference type="SUPFAM" id="SSF51695">
    <property type="entry name" value="PLC-like phosphodiesterases"/>
    <property type="match status" value="1"/>
</dbReference>
<dbReference type="RefSeq" id="WP_184262579.1">
    <property type="nucleotide sequence ID" value="NZ_JACIIX010000003.1"/>
</dbReference>
<evidence type="ECO:0000313" key="3">
    <source>
        <dbReference type="Proteomes" id="UP000544872"/>
    </source>
</evidence>
<dbReference type="EC" id="3.1.4.46" evidence="2"/>
<evidence type="ECO:0000313" key="2">
    <source>
        <dbReference type="EMBL" id="MBB6209927.1"/>
    </source>
</evidence>
<dbReference type="Pfam" id="PF03009">
    <property type="entry name" value="GDPD"/>
    <property type="match status" value="1"/>
</dbReference>
<dbReference type="InterPro" id="IPR017946">
    <property type="entry name" value="PLC-like_Pdiesterase_TIM-brl"/>
</dbReference>